<sequence>MTVHIESPLGFTADFPEFTQAFPESAAGPNTEQYGLLGGVLVTVIKDDNAVQDAPQATGWAHLMSAYYLDERGGTRLAEGSLDLPGKDSYAVMVGFQEPDGTAKVASAVGVFENGRFIGVVVVWPVVDAGKEPQADRLKDIVGAISLG</sequence>
<name>A0A1G8LRC5_9MICC</name>
<accession>A0A1G8LRC5</accession>
<protein>
    <submittedName>
        <fullName evidence="1">Uncharacterized protein</fullName>
    </submittedName>
</protein>
<dbReference type="OrthoDB" id="4936859at2"/>
<dbReference type="STRING" id="1045773.SAMN05216555_103138"/>
<gene>
    <name evidence="1" type="ORF">SAMN05216555_103138</name>
</gene>
<keyword evidence="2" id="KW-1185">Reference proteome</keyword>
<evidence type="ECO:0000313" key="2">
    <source>
        <dbReference type="Proteomes" id="UP000182130"/>
    </source>
</evidence>
<dbReference type="AlphaFoldDB" id="A0A1G8LRC5"/>
<proteinExistence type="predicted"/>
<evidence type="ECO:0000313" key="1">
    <source>
        <dbReference type="EMBL" id="SDI57750.1"/>
    </source>
</evidence>
<organism evidence="1 2">
    <name type="scientific">Arthrobacter cupressi</name>
    <dbReference type="NCBI Taxonomy" id="1045773"/>
    <lineage>
        <taxon>Bacteria</taxon>
        <taxon>Bacillati</taxon>
        <taxon>Actinomycetota</taxon>
        <taxon>Actinomycetes</taxon>
        <taxon>Micrococcales</taxon>
        <taxon>Micrococcaceae</taxon>
        <taxon>Arthrobacter</taxon>
    </lineage>
</organism>
<dbReference type="RefSeq" id="WP_074587414.1">
    <property type="nucleotide sequence ID" value="NZ_FNEI01000003.1"/>
</dbReference>
<dbReference type="Proteomes" id="UP000182130">
    <property type="component" value="Unassembled WGS sequence"/>
</dbReference>
<reference evidence="2" key="1">
    <citation type="submission" date="2016-10" db="EMBL/GenBank/DDBJ databases">
        <authorList>
            <person name="Varghese N."/>
            <person name="Submissions S."/>
        </authorList>
    </citation>
    <scope>NUCLEOTIDE SEQUENCE [LARGE SCALE GENOMIC DNA]</scope>
    <source>
        <strain evidence="2">CGMCC 1.10783</strain>
    </source>
</reference>
<dbReference type="EMBL" id="FNEI01000003">
    <property type="protein sequence ID" value="SDI57750.1"/>
    <property type="molecule type" value="Genomic_DNA"/>
</dbReference>